<protein>
    <submittedName>
        <fullName evidence="1">Uncharacterized protein</fullName>
    </submittedName>
</protein>
<dbReference type="Proteomes" id="UP000077202">
    <property type="component" value="Unassembled WGS sequence"/>
</dbReference>
<organism evidence="1 2">
    <name type="scientific">Marchantia polymorpha subsp. ruderalis</name>
    <dbReference type="NCBI Taxonomy" id="1480154"/>
    <lineage>
        <taxon>Eukaryota</taxon>
        <taxon>Viridiplantae</taxon>
        <taxon>Streptophyta</taxon>
        <taxon>Embryophyta</taxon>
        <taxon>Marchantiophyta</taxon>
        <taxon>Marchantiopsida</taxon>
        <taxon>Marchantiidae</taxon>
        <taxon>Marchantiales</taxon>
        <taxon>Marchantiaceae</taxon>
        <taxon>Marchantia</taxon>
    </lineage>
</organism>
<reference evidence="1" key="1">
    <citation type="submission" date="2016-03" db="EMBL/GenBank/DDBJ databases">
        <title>Mechanisms controlling the formation of the plant cell surface in tip-growing cells are functionally conserved among land plants.</title>
        <authorList>
            <person name="Honkanen S."/>
            <person name="Jones V.A."/>
            <person name="Morieri G."/>
            <person name="Champion C."/>
            <person name="Hetherington A.J."/>
            <person name="Kelly S."/>
            <person name="Saint-Marcoux D."/>
            <person name="Proust H."/>
            <person name="Prescott H."/>
            <person name="Dolan L."/>
        </authorList>
    </citation>
    <scope>NUCLEOTIDE SEQUENCE [LARGE SCALE GENOMIC DNA]</scope>
    <source>
        <tissue evidence="1">Whole gametophyte</tissue>
    </source>
</reference>
<sequence>MASRRTEATFPQLLILGPDPGLICWTQPCISGGAVSDNGRQPGFARSTGNPRCQGEGRPGEAVAEGRIRINGNGYLTHPA</sequence>
<proteinExistence type="predicted"/>
<dbReference type="EMBL" id="LVLJ01003272">
    <property type="protein sequence ID" value="OAE22130.1"/>
    <property type="molecule type" value="Genomic_DNA"/>
</dbReference>
<evidence type="ECO:0000313" key="2">
    <source>
        <dbReference type="Proteomes" id="UP000077202"/>
    </source>
</evidence>
<gene>
    <name evidence="1" type="ORF">AXG93_1175s1400</name>
</gene>
<comment type="caution">
    <text evidence="1">The sequence shown here is derived from an EMBL/GenBank/DDBJ whole genome shotgun (WGS) entry which is preliminary data.</text>
</comment>
<dbReference type="AlphaFoldDB" id="A0A176VMP0"/>
<keyword evidence="2" id="KW-1185">Reference proteome</keyword>
<accession>A0A176VMP0</accession>
<name>A0A176VMP0_MARPO</name>
<evidence type="ECO:0000313" key="1">
    <source>
        <dbReference type="EMBL" id="OAE22130.1"/>
    </source>
</evidence>